<dbReference type="InterPro" id="IPR016039">
    <property type="entry name" value="Thiolase-like"/>
</dbReference>
<evidence type="ECO:0000259" key="2">
    <source>
        <dbReference type="Pfam" id="PF12172"/>
    </source>
</evidence>
<dbReference type="InterPro" id="IPR022002">
    <property type="entry name" value="ChsH2_Znr"/>
</dbReference>
<feature type="domain" description="ChsH2 rubredoxin-like zinc ribbon" evidence="2">
    <location>
        <begin position="21"/>
        <end position="56"/>
    </location>
</feature>
<dbReference type="Pfam" id="PF01796">
    <property type="entry name" value="OB_ChsH2_C"/>
    <property type="match status" value="1"/>
</dbReference>
<dbReference type="InterPro" id="IPR055140">
    <property type="entry name" value="Thiolase_C_2"/>
</dbReference>
<protein>
    <submittedName>
        <fullName evidence="4">Unannotated protein</fullName>
    </submittedName>
</protein>
<organism evidence="4">
    <name type="scientific">freshwater metagenome</name>
    <dbReference type="NCBI Taxonomy" id="449393"/>
    <lineage>
        <taxon>unclassified sequences</taxon>
        <taxon>metagenomes</taxon>
        <taxon>ecological metagenomes</taxon>
    </lineage>
</organism>
<accession>A0A6J6NIX5</accession>
<reference evidence="4" key="1">
    <citation type="submission" date="2020-05" db="EMBL/GenBank/DDBJ databases">
        <authorList>
            <person name="Chiriac C."/>
            <person name="Salcher M."/>
            <person name="Ghai R."/>
            <person name="Kavagutti S V."/>
        </authorList>
    </citation>
    <scope>NUCLEOTIDE SEQUENCE</scope>
</reference>
<dbReference type="SUPFAM" id="SSF50249">
    <property type="entry name" value="Nucleic acid-binding proteins"/>
    <property type="match status" value="1"/>
</dbReference>
<proteinExistence type="predicted"/>
<dbReference type="Pfam" id="PF12172">
    <property type="entry name" value="zf-ChsH2"/>
    <property type="match status" value="1"/>
</dbReference>
<dbReference type="SUPFAM" id="SSF53901">
    <property type="entry name" value="Thiolase-like"/>
    <property type="match status" value="2"/>
</dbReference>
<dbReference type="EMBL" id="CAEZXS010000007">
    <property type="protein sequence ID" value="CAB4686222.1"/>
    <property type="molecule type" value="Genomic_DNA"/>
</dbReference>
<feature type="domain" description="Thiolase C-terminal" evidence="3">
    <location>
        <begin position="425"/>
        <end position="559"/>
    </location>
</feature>
<feature type="domain" description="ChsH2 C-terminal OB-fold" evidence="1">
    <location>
        <begin position="61"/>
        <end position="122"/>
    </location>
</feature>
<sequence>MSTPQPFRVLPRVTEENQHFWTGGEREELCFLQCAPCGEWIHPPAPICPACLSTEVAPQVSSGRGVVHAFTINRQPWYPDLDPPYVVAIIELADQPGLRLTTNLVGTDPEDVAIGQAVKVLFEKYGDGEDAVWLPFFEPDLTANSTHSAAVAFVAPEPRTWSHIGERQAVISGIGQSQVGRRIYRQPLDLTIEAALRAIEDAGLDRSQIDGLATYPGNMNVPPGFSGVGITELQDALRLELNWFSGGLELPGQLGAVANAVAAVATGLCSHVLCFRTVWEASAQGDRSRSSVTMGGGGGGGYRADSFMQWTLPFGAPSAANWIGMMANRHFCEFGTTREQLAWIALNSRRNAQVNPQAIYRSPMSLQDYLDVRMISDPLCLYDCDVPADGSTAFIVSRNDSADDLRKAPIKIEAMGTALRGRPSWDQFDDLTTMALRDASAMMWERTDLKPGDVDVAELYDGFSFIALCWLEALGFCGKGEGGPFVDGGERIAREAAGRSGGVALNTHGGQLSAGRLHGFGFLHEACLQLWGEAGERQCTLPSGGTPQVGIAAAGGGPLAASFLLTS</sequence>
<dbReference type="Gene3D" id="3.40.47.10">
    <property type="match status" value="1"/>
</dbReference>
<dbReference type="AlphaFoldDB" id="A0A6J6NIX5"/>
<gene>
    <name evidence="4" type="ORF">UFOPK2582_00133</name>
</gene>
<dbReference type="CDD" id="cd00829">
    <property type="entry name" value="SCP-x_thiolase"/>
    <property type="match status" value="1"/>
</dbReference>
<dbReference type="Pfam" id="PF22691">
    <property type="entry name" value="Thiolase_C_1"/>
    <property type="match status" value="1"/>
</dbReference>
<dbReference type="GO" id="GO:0016746">
    <property type="term" value="F:acyltransferase activity"/>
    <property type="evidence" value="ECO:0007669"/>
    <property type="project" value="InterPro"/>
</dbReference>
<evidence type="ECO:0000259" key="3">
    <source>
        <dbReference type="Pfam" id="PF22691"/>
    </source>
</evidence>
<dbReference type="PANTHER" id="PTHR42870">
    <property type="entry name" value="ACETYL-COA C-ACETYLTRANSFERASE"/>
    <property type="match status" value="1"/>
</dbReference>
<dbReference type="InterPro" id="IPR002878">
    <property type="entry name" value="ChsH2_C"/>
</dbReference>
<name>A0A6J6NIX5_9ZZZZ</name>
<dbReference type="PANTHER" id="PTHR42870:SF1">
    <property type="entry name" value="NON-SPECIFIC LIPID-TRANSFER PROTEIN-LIKE 2"/>
    <property type="match status" value="1"/>
</dbReference>
<evidence type="ECO:0000259" key="1">
    <source>
        <dbReference type="Pfam" id="PF01796"/>
    </source>
</evidence>
<dbReference type="InterPro" id="IPR012340">
    <property type="entry name" value="NA-bd_OB-fold"/>
</dbReference>
<evidence type="ECO:0000313" key="4">
    <source>
        <dbReference type="EMBL" id="CAB4686222.1"/>
    </source>
</evidence>